<dbReference type="CDD" id="cd07389">
    <property type="entry name" value="MPP_PhoD"/>
    <property type="match status" value="1"/>
</dbReference>
<protein>
    <recommendedName>
        <fullName evidence="6">Alkaline phosphatase</fullName>
    </recommendedName>
</protein>
<comment type="caution">
    <text evidence="4">The sequence shown here is derived from an EMBL/GenBank/DDBJ whole genome shotgun (WGS) entry which is preliminary data.</text>
</comment>
<name>A0AAV9PDG2_9PEZI</name>
<evidence type="ECO:0000313" key="4">
    <source>
        <dbReference type="EMBL" id="KAK5171494.1"/>
    </source>
</evidence>
<evidence type="ECO:0000313" key="5">
    <source>
        <dbReference type="Proteomes" id="UP001337655"/>
    </source>
</evidence>
<dbReference type="PANTHER" id="PTHR43606">
    <property type="entry name" value="PHOSPHATASE, PUTATIVE (AFU_ORTHOLOGUE AFUA_6G08710)-RELATED"/>
    <property type="match status" value="1"/>
</dbReference>
<reference evidence="4 5" key="1">
    <citation type="submission" date="2023-08" db="EMBL/GenBank/DDBJ databases">
        <title>Black Yeasts Isolated from many extreme environments.</title>
        <authorList>
            <person name="Coleine C."/>
            <person name="Stajich J.E."/>
            <person name="Selbmann L."/>
        </authorList>
    </citation>
    <scope>NUCLEOTIDE SEQUENCE [LARGE SCALE GENOMIC DNA]</scope>
    <source>
        <strain evidence="4 5">CCFEE 5935</strain>
    </source>
</reference>
<gene>
    <name evidence="4" type="ORF">LTR77_004639</name>
</gene>
<dbReference type="InterPro" id="IPR018946">
    <property type="entry name" value="PhoD-like_MPP"/>
</dbReference>
<dbReference type="SUPFAM" id="SSF56300">
    <property type="entry name" value="Metallo-dependent phosphatases"/>
    <property type="match status" value="1"/>
</dbReference>
<dbReference type="Proteomes" id="UP001337655">
    <property type="component" value="Unassembled WGS sequence"/>
</dbReference>
<sequence>MLSLLSLSLLATAALADWSGNVNYGSPSYLHPALGLSMPKVVKRHSGNASYMDPASLSFTHGVASGDPYPDSVILWTRAAPMMDNDRSNVTVEGTVPLYNHDTKEYVRASSSPVCLTYEVASDSHMMDVVTSGKAYTSSDIDYTVKVEAGGLEPFTQYYYQFCVCGSNNKSPLGRTKTAPTADDDTANVGVAVYSCSNFPNGFFNSYGNAARKDDVDYVIHLGDYIYEYNTTSEKRVVQPEVEIHTLYDYRRRLATYRTDEDLLLSHSKFPWIPVWDDHEVSNNGYRDGSSGMNNTEDSFEMAGGVSVDQRKMNAVRAYFEWMPIRQVDMDNNLRIWRSFSIGTLFDLIMLDTRNYDRSITTLGWNDEYVKDISNDAGRTLMGSDQENWFYRSLVESNERGATWRLIGSQIVFSRINQTASWATLDLPLNYDQWDGYMANRNRTLKTLYDNNISNNIMLAGDSHANWVSDLVWLDEKPYNPSTGSGALGVEFGGTAVSSSGPCDEDEPISACNEISRGLIRDNEELQWNEGWYRGYFELHISKEKIDARFFGTPSLQTRNGYEVSLANFTVVDGANKLSRPVGGGLVQDGALQGGNVSGSKVTVDTNDGRWFVHNFTRVTLETTY</sequence>
<evidence type="ECO:0000256" key="1">
    <source>
        <dbReference type="SAM" id="SignalP"/>
    </source>
</evidence>
<dbReference type="InterPro" id="IPR032093">
    <property type="entry name" value="PhoD_N"/>
</dbReference>
<accession>A0AAV9PDG2</accession>
<dbReference type="InterPro" id="IPR052900">
    <property type="entry name" value="Phospholipid_Metab_Enz"/>
</dbReference>
<dbReference type="InterPro" id="IPR038607">
    <property type="entry name" value="PhoD-like_sf"/>
</dbReference>
<dbReference type="RefSeq" id="XP_064660522.1">
    <property type="nucleotide sequence ID" value="XM_064801892.1"/>
</dbReference>
<dbReference type="GeneID" id="89925984"/>
<dbReference type="PANTHER" id="PTHR43606:SF8">
    <property type="entry name" value="ALKALINE PHOSPHATASE"/>
    <property type="match status" value="1"/>
</dbReference>
<keyword evidence="5" id="KW-1185">Reference proteome</keyword>
<dbReference type="Gene3D" id="3.60.21.70">
    <property type="entry name" value="PhoD-like phosphatase"/>
    <property type="match status" value="1"/>
</dbReference>
<evidence type="ECO:0000259" key="2">
    <source>
        <dbReference type="Pfam" id="PF09423"/>
    </source>
</evidence>
<evidence type="ECO:0000259" key="3">
    <source>
        <dbReference type="Pfam" id="PF16655"/>
    </source>
</evidence>
<dbReference type="Gene3D" id="2.60.40.380">
    <property type="entry name" value="Purple acid phosphatase-like, N-terminal"/>
    <property type="match status" value="1"/>
</dbReference>
<evidence type="ECO:0008006" key="6">
    <source>
        <dbReference type="Google" id="ProtNLM"/>
    </source>
</evidence>
<dbReference type="Pfam" id="PF09423">
    <property type="entry name" value="PhoD"/>
    <property type="match status" value="1"/>
</dbReference>
<proteinExistence type="predicted"/>
<dbReference type="EMBL" id="JAVRRT010000006">
    <property type="protein sequence ID" value="KAK5171494.1"/>
    <property type="molecule type" value="Genomic_DNA"/>
</dbReference>
<feature type="signal peptide" evidence="1">
    <location>
        <begin position="1"/>
        <end position="16"/>
    </location>
</feature>
<dbReference type="InterPro" id="IPR029052">
    <property type="entry name" value="Metallo-depent_PP-like"/>
</dbReference>
<dbReference type="AlphaFoldDB" id="A0AAV9PDG2"/>
<feature type="domain" description="Phospholipase D N-terminal" evidence="3">
    <location>
        <begin position="61"/>
        <end position="178"/>
    </location>
</feature>
<feature type="domain" description="PhoD-like phosphatase metallophosphatase" evidence="2">
    <location>
        <begin position="192"/>
        <end position="550"/>
    </location>
</feature>
<keyword evidence="1" id="KW-0732">Signal</keyword>
<dbReference type="Pfam" id="PF16655">
    <property type="entry name" value="PhoD_N"/>
    <property type="match status" value="1"/>
</dbReference>
<organism evidence="4 5">
    <name type="scientific">Saxophila tyrrhenica</name>
    <dbReference type="NCBI Taxonomy" id="1690608"/>
    <lineage>
        <taxon>Eukaryota</taxon>
        <taxon>Fungi</taxon>
        <taxon>Dikarya</taxon>
        <taxon>Ascomycota</taxon>
        <taxon>Pezizomycotina</taxon>
        <taxon>Dothideomycetes</taxon>
        <taxon>Dothideomycetidae</taxon>
        <taxon>Mycosphaerellales</taxon>
        <taxon>Extremaceae</taxon>
        <taxon>Saxophila</taxon>
    </lineage>
</organism>
<feature type="chain" id="PRO_5043530173" description="Alkaline phosphatase" evidence="1">
    <location>
        <begin position="17"/>
        <end position="625"/>
    </location>
</feature>